<evidence type="ECO:0000313" key="3">
    <source>
        <dbReference type="Proteomes" id="UP000175968"/>
    </source>
</evidence>
<dbReference type="Proteomes" id="UP000175968">
    <property type="component" value="Chromosome"/>
</dbReference>
<dbReference type="KEGG" id="fgl:EM308_13200"/>
<reference evidence="2 3" key="1">
    <citation type="submission" date="2016-10" db="EMBL/GenBank/DDBJ databases">
        <title>Flavobacterium gilvum sp. nov., isolated from stream water.</title>
        <authorList>
            <person name="Shin S.-K."/>
            <person name="Cho Y.-J."/>
            <person name="Yi H."/>
        </authorList>
    </citation>
    <scope>NUCLEOTIDE SEQUENCE [LARGE SCALE GENOMIC DNA]</scope>
    <source>
        <strain evidence="2 3">EM1308</strain>
    </source>
</reference>
<name>A0AAC9I7A3_9FLAO</name>
<keyword evidence="3" id="KW-1185">Reference proteome</keyword>
<feature type="signal peptide" evidence="1">
    <location>
        <begin position="1"/>
        <end position="20"/>
    </location>
</feature>
<feature type="chain" id="PRO_5042134860" evidence="1">
    <location>
        <begin position="21"/>
        <end position="649"/>
    </location>
</feature>
<evidence type="ECO:0000313" key="2">
    <source>
        <dbReference type="EMBL" id="AOW10383.1"/>
    </source>
</evidence>
<dbReference type="RefSeq" id="WP_070261857.1">
    <property type="nucleotide sequence ID" value="NZ_CP017479.1"/>
</dbReference>
<sequence length="649" mass="68111">MMNKIIIILLLFSLSFSSFAQKKVRVINNKGTVTYVDPSKWFEVAGNLYNKNGNVAIGLDTLTTPTARLVISNGGSTTLPPLKLQNPFAGSFTDSLLTWNAADGEVRRMHINKLLNNTWKVTGNAGTNPGNNFLGTTDANDLVIKTNNTEKMRVTSVGNIGVGTATPSTKLEVNSGTTDVSGLRFSQLKSTSPAPVTYNSKVLTVNATGDVGLTTVPGTESIVDFSVNVDPNVAGTTFSPDIQKDRDIVYLSTIDYSSWTWNGVAYVAYSPTSTAWLQGGNIVSFMKPLGTKNDYDLPIVTNSMERMRITSTGKVGIGNTYPYAALDVNGNIYTSLHLSLNEHDAAEKGSRFIGHKSGNSGDGFAGMEMQVLGTAEGASGNNVSRIHFNTWGNSISASRRVMTINEYGNVGMGTTTPAAKLEVNSGTTDVSGLRITNLKNTTVVTADAKAIGVNANGDVVTVDAAANAWSLTGNAGTTTGTNFIGTTDANELMVKTNNVERMKVLSGTTVNTTQIGVATANPAFTTPANTGATIPTLGVDGTVNATNYTSPVQIVIGGAWDLSKGGNAKWTLAAGANTLTLTNMKPGMYGTIIVTNTGTSTIAFGGGTNKVINGGSGVVTLTPLAGAVDLLSFFYDGTTFWWTIGNNYN</sequence>
<dbReference type="AlphaFoldDB" id="A0AAC9I7A3"/>
<organism evidence="2 3">
    <name type="scientific">Flavobacterium gilvum</name>
    <dbReference type="NCBI Taxonomy" id="1492737"/>
    <lineage>
        <taxon>Bacteria</taxon>
        <taxon>Pseudomonadati</taxon>
        <taxon>Bacteroidota</taxon>
        <taxon>Flavobacteriia</taxon>
        <taxon>Flavobacteriales</taxon>
        <taxon>Flavobacteriaceae</taxon>
        <taxon>Flavobacterium</taxon>
    </lineage>
</organism>
<proteinExistence type="predicted"/>
<keyword evidence="1" id="KW-0732">Signal</keyword>
<dbReference type="EMBL" id="CP017479">
    <property type="protein sequence ID" value="AOW10383.1"/>
    <property type="molecule type" value="Genomic_DNA"/>
</dbReference>
<accession>A0AAC9I7A3</accession>
<protein>
    <submittedName>
        <fullName evidence="2">Uncharacterized protein</fullName>
    </submittedName>
</protein>
<gene>
    <name evidence="2" type="ORF">EM308_13200</name>
</gene>
<evidence type="ECO:0000256" key="1">
    <source>
        <dbReference type="SAM" id="SignalP"/>
    </source>
</evidence>